<dbReference type="Proteomes" id="UP000814243">
    <property type="component" value="Unassembled WGS sequence"/>
</dbReference>
<evidence type="ECO:0000256" key="1">
    <source>
        <dbReference type="ARBA" id="ARBA00022737"/>
    </source>
</evidence>
<keyword evidence="1" id="KW-0677">Repeat</keyword>
<feature type="repeat" description="ANK" evidence="3">
    <location>
        <begin position="68"/>
        <end position="100"/>
    </location>
</feature>
<protein>
    <recommendedName>
        <fullName evidence="7">26S proteasome non-ATPase regulatory subunit 10</fullName>
    </recommendedName>
</protein>
<dbReference type="EMBL" id="JACKWZ010000005">
    <property type="protein sequence ID" value="KAF9424057.1"/>
    <property type="molecule type" value="Genomic_DNA"/>
</dbReference>
<dbReference type="PROSITE" id="PS50088">
    <property type="entry name" value="ANK_REPEAT"/>
    <property type="match status" value="5"/>
</dbReference>
<dbReference type="SUPFAM" id="SSF48403">
    <property type="entry name" value="Ankyrin repeat"/>
    <property type="match status" value="1"/>
</dbReference>
<comment type="caution">
    <text evidence="4">The sequence shown here is derived from an EMBL/GenBank/DDBJ whole genome shotgun (WGS) entry which is preliminary data.</text>
</comment>
<dbReference type="InterPro" id="IPR051637">
    <property type="entry name" value="Ank_repeat_dom-contain_49"/>
</dbReference>
<dbReference type="SMART" id="SM00248">
    <property type="entry name" value="ANK"/>
    <property type="match status" value="5"/>
</dbReference>
<sequence>MSIGSVYETAYRGDFNQVKVKVDEDHGLINAPDSNQRLLIHWAALGGNQNLVDFLLDLGSSIDPLDDTNSTPLILASSAGRIEVVKLLLSKGADVNKKTTRGQSSLHYACSKGHLEVSKLLINFDANVNDADVLNATPLHRAAAQGRNNIVELLLASPQIKVDMCDSTGSTPLHIACEEDREAVACMLVKAGADLELANKDKKTPLDLCSAKLKNVLSNLVR</sequence>
<dbReference type="PROSITE" id="PS50297">
    <property type="entry name" value="ANK_REP_REGION"/>
    <property type="match status" value="4"/>
</dbReference>
<dbReference type="Gene3D" id="1.25.40.20">
    <property type="entry name" value="Ankyrin repeat-containing domain"/>
    <property type="match status" value="1"/>
</dbReference>
<evidence type="ECO:0000256" key="2">
    <source>
        <dbReference type="ARBA" id="ARBA00023043"/>
    </source>
</evidence>
<feature type="repeat" description="ANK" evidence="3">
    <location>
        <begin position="134"/>
        <end position="155"/>
    </location>
</feature>
<organism evidence="4 6">
    <name type="scientific">Spodoptera exigua</name>
    <name type="common">Beet armyworm</name>
    <name type="synonym">Noctua fulgens</name>
    <dbReference type="NCBI Taxonomy" id="7107"/>
    <lineage>
        <taxon>Eukaryota</taxon>
        <taxon>Metazoa</taxon>
        <taxon>Ecdysozoa</taxon>
        <taxon>Arthropoda</taxon>
        <taxon>Hexapoda</taxon>
        <taxon>Insecta</taxon>
        <taxon>Pterygota</taxon>
        <taxon>Neoptera</taxon>
        <taxon>Endopterygota</taxon>
        <taxon>Lepidoptera</taxon>
        <taxon>Glossata</taxon>
        <taxon>Ditrysia</taxon>
        <taxon>Noctuoidea</taxon>
        <taxon>Noctuidae</taxon>
        <taxon>Amphipyrinae</taxon>
        <taxon>Spodoptera</taxon>
    </lineage>
</organism>
<keyword evidence="6" id="KW-1185">Reference proteome</keyword>
<dbReference type="Pfam" id="PF00023">
    <property type="entry name" value="Ank"/>
    <property type="match status" value="1"/>
</dbReference>
<dbReference type="AlphaFoldDB" id="A0A835GRT3"/>
<evidence type="ECO:0008006" key="7">
    <source>
        <dbReference type="Google" id="ProtNLM"/>
    </source>
</evidence>
<evidence type="ECO:0000256" key="3">
    <source>
        <dbReference type="PROSITE-ProRule" id="PRU00023"/>
    </source>
</evidence>
<evidence type="ECO:0000313" key="4">
    <source>
        <dbReference type="EMBL" id="KAF9424057.1"/>
    </source>
</evidence>
<keyword evidence="2 3" id="KW-0040">ANK repeat</keyword>
<dbReference type="Proteomes" id="UP000648187">
    <property type="component" value="Unassembled WGS sequence"/>
</dbReference>
<proteinExistence type="predicted"/>
<dbReference type="PANTHER" id="PTHR24180">
    <property type="entry name" value="CYCLIN-DEPENDENT KINASE INHIBITOR 2C-RELATED"/>
    <property type="match status" value="1"/>
</dbReference>
<feature type="repeat" description="ANK" evidence="3">
    <location>
        <begin position="35"/>
        <end position="67"/>
    </location>
</feature>
<reference evidence="5" key="2">
    <citation type="journal article" date="2021" name="G3 (Bethesda)">
        <title>Genome and transcriptome analysis of the beet armyworm Spodoptera exigua reveals targets for pest control. .</title>
        <authorList>
            <person name="Simon S."/>
            <person name="Breeschoten T."/>
            <person name="Jansen H.J."/>
            <person name="Dirks R.P."/>
            <person name="Schranz M.E."/>
            <person name="Ros V.I.D."/>
        </authorList>
    </citation>
    <scope>NUCLEOTIDE SEQUENCE</scope>
    <source>
        <strain evidence="5">TB_SE_WUR_2020</strain>
    </source>
</reference>
<gene>
    <name evidence="5" type="ORF">HF086_004090</name>
    <name evidence="4" type="ORF">HW555_000766</name>
</gene>
<dbReference type="InterPro" id="IPR002110">
    <property type="entry name" value="Ankyrin_rpt"/>
</dbReference>
<dbReference type="PRINTS" id="PR01415">
    <property type="entry name" value="ANKYRIN"/>
</dbReference>
<dbReference type="Pfam" id="PF13637">
    <property type="entry name" value="Ank_4"/>
    <property type="match status" value="1"/>
</dbReference>
<feature type="repeat" description="ANK" evidence="3">
    <location>
        <begin position="101"/>
        <end position="133"/>
    </location>
</feature>
<accession>A0A835GRT3</accession>
<dbReference type="InterPro" id="IPR036770">
    <property type="entry name" value="Ankyrin_rpt-contain_sf"/>
</dbReference>
<dbReference type="EMBL" id="JACEFF010000655">
    <property type="protein sequence ID" value="KAH9633376.1"/>
    <property type="molecule type" value="Genomic_DNA"/>
</dbReference>
<evidence type="ECO:0000313" key="5">
    <source>
        <dbReference type="EMBL" id="KAH9633376.1"/>
    </source>
</evidence>
<reference evidence="4" key="1">
    <citation type="submission" date="2020-08" db="EMBL/GenBank/DDBJ databases">
        <title>Spodoptera exigua strain:BAW_Kor-Di-RS1 Genome sequencing and assembly.</title>
        <authorList>
            <person name="Kim J."/>
            <person name="Nam H.Y."/>
            <person name="Kwon M."/>
            <person name="Choi J.H."/>
            <person name="Cho S.R."/>
            <person name="Kim G.-H."/>
        </authorList>
    </citation>
    <scope>NUCLEOTIDE SEQUENCE</scope>
    <source>
        <strain evidence="4">BAW_Kor-Di-RS1</strain>
        <tissue evidence="4">Whole-body</tissue>
    </source>
</reference>
<dbReference type="PANTHER" id="PTHR24180:SF45">
    <property type="entry name" value="POLY [ADP-RIBOSE] POLYMERASE TANKYRASE"/>
    <property type="match status" value="1"/>
</dbReference>
<dbReference type="Pfam" id="PF12796">
    <property type="entry name" value="Ank_2"/>
    <property type="match status" value="1"/>
</dbReference>
<evidence type="ECO:0000313" key="6">
    <source>
        <dbReference type="Proteomes" id="UP000648187"/>
    </source>
</evidence>
<feature type="repeat" description="ANK" evidence="3">
    <location>
        <begin position="168"/>
        <end position="200"/>
    </location>
</feature>
<name>A0A835GRT3_SPOEX</name>